<dbReference type="Proteomes" id="UP000887568">
    <property type="component" value="Unplaced"/>
</dbReference>
<protein>
    <recommendedName>
        <fullName evidence="3">XPG N-terminal domain-containing protein</fullName>
    </recommendedName>
</protein>
<proteinExistence type="inferred from homology"/>
<accession>A0A914AVW3</accession>
<name>A0A914AVW3_PATMI</name>
<dbReference type="AlphaFoldDB" id="A0A914AVW3"/>
<evidence type="ECO:0000259" key="3">
    <source>
        <dbReference type="Pfam" id="PF00752"/>
    </source>
</evidence>
<dbReference type="OrthoDB" id="25987at2759"/>
<organism evidence="4 5">
    <name type="scientific">Patiria miniata</name>
    <name type="common">Bat star</name>
    <name type="synonym">Asterina miniata</name>
    <dbReference type="NCBI Taxonomy" id="46514"/>
    <lineage>
        <taxon>Eukaryota</taxon>
        <taxon>Metazoa</taxon>
        <taxon>Echinodermata</taxon>
        <taxon>Eleutherozoa</taxon>
        <taxon>Asterozoa</taxon>
        <taxon>Asteroidea</taxon>
        <taxon>Valvatacea</taxon>
        <taxon>Valvatida</taxon>
        <taxon>Asterinidae</taxon>
        <taxon>Patiria</taxon>
    </lineage>
</organism>
<dbReference type="Gene3D" id="3.40.50.1010">
    <property type="entry name" value="5'-nuclease"/>
    <property type="match status" value="1"/>
</dbReference>
<dbReference type="PANTHER" id="PTHR15665">
    <property type="entry name" value="ASTEROID PROTEIN"/>
    <property type="match status" value="1"/>
</dbReference>
<dbReference type="InterPro" id="IPR006085">
    <property type="entry name" value="XPG_DNA_repair_N"/>
</dbReference>
<reference evidence="4" key="1">
    <citation type="submission" date="2022-11" db="UniProtKB">
        <authorList>
            <consortium name="EnsemblMetazoa"/>
        </authorList>
    </citation>
    <scope>IDENTIFICATION</scope>
</reference>
<feature type="region of interest" description="Disordered" evidence="2">
    <location>
        <begin position="658"/>
        <end position="702"/>
    </location>
</feature>
<dbReference type="EnsemblMetazoa" id="XM_038211716.1">
    <property type="protein sequence ID" value="XP_038067644.1"/>
    <property type="gene ID" value="LOC119737390"/>
</dbReference>
<keyword evidence="5" id="KW-1185">Reference proteome</keyword>
<dbReference type="SUPFAM" id="SSF88723">
    <property type="entry name" value="PIN domain-like"/>
    <property type="match status" value="1"/>
</dbReference>
<dbReference type="OMA" id="CCFERRA"/>
<feature type="domain" description="XPG N-terminal" evidence="3">
    <location>
        <begin position="1"/>
        <end position="98"/>
    </location>
</feature>
<evidence type="ECO:0000313" key="4">
    <source>
        <dbReference type="EnsemblMetazoa" id="XP_038067644.1"/>
    </source>
</evidence>
<dbReference type="GeneID" id="119737390"/>
<dbReference type="RefSeq" id="XP_038067644.1">
    <property type="nucleotide sequence ID" value="XM_038211716.1"/>
</dbReference>
<feature type="compositionally biased region" description="Basic residues" evidence="2">
    <location>
        <begin position="658"/>
        <end position="671"/>
    </location>
</feature>
<comment type="similarity">
    <text evidence="1">Belongs to the asteroid family.</text>
</comment>
<sequence>MGVRGLTSMIEQHPSLFTRHCLHDARLAIDGYALRYFLYQDRPPCDDGHHGGRYQIFSAKCQLFFLNLAKCNISPYLVFDGALEMDDKKLAETKSRNQERIRTAVAISSGRGGKAVSPCSALVFMKVLDDLGIPYVFCDFEADAETAALANALDCAAASRDSDFYIMDLRDGYLPLDHFDWKNPRRIKVSEAAAQPSGWKHKTTANPSSGQLYIECMMYKSSAFCKMFHVKQALLPILATAVGNDYKDTFGASLDPFQSFVHSKFFRSKTGRRSYDQIVSYLSWLSEKETKEEAIHDMVRHLRGADREKLICLIDASLEMYHFSDSLTKAYFSGGLLKPERSKLATCASVPPWFVALLNRGKVSAMCANVLCNKRVFLTIQLEDSRQPSAGGASLNIRAILYGILLQEQKSTSRRPPVVEEYAQSSGSLKHRIVEPAYDIAGGDGRKLALPSLQDIPDMYETDRRAILLAAAGIDGSVIRSIPALFQLATCVTLNLLSHADPTVYSYQIVALLVSWLHGVAASRQRYISKGQGTPKLLQVGLENSDVHAILANCKPHENIYKSRQLDVEVIQAMAQWQQCMLGLVNLNKVLLSPFVYPDMAVLYNGPLIHSLCINLKPMSSTVQRQWVVKELLRGTRPRIRALFDQLLEPSWPFLMPRKRTKKSKKGKKAPSRPGTSRPSMDTPPARGAEGGAERDTEEVTYGVEVSSRFAALGWNE</sequence>
<evidence type="ECO:0000256" key="2">
    <source>
        <dbReference type="SAM" id="MobiDB-lite"/>
    </source>
</evidence>
<dbReference type="InterPro" id="IPR029060">
    <property type="entry name" value="PIN-like_dom_sf"/>
</dbReference>
<dbReference type="InterPro" id="IPR026832">
    <property type="entry name" value="Asteroid"/>
</dbReference>
<dbReference type="Pfam" id="PF00752">
    <property type="entry name" value="XPG_N"/>
    <property type="match status" value="1"/>
</dbReference>
<evidence type="ECO:0000313" key="5">
    <source>
        <dbReference type="Proteomes" id="UP000887568"/>
    </source>
</evidence>
<dbReference type="GO" id="GO:0004518">
    <property type="term" value="F:nuclease activity"/>
    <property type="evidence" value="ECO:0007669"/>
    <property type="project" value="InterPro"/>
</dbReference>
<evidence type="ECO:0000256" key="1">
    <source>
        <dbReference type="ARBA" id="ARBA00007398"/>
    </source>
</evidence>
<dbReference type="PANTHER" id="PTHR15665:SF1">
    <property type="entry name" value="PROTEIN ASTEROID HOMOLOG 1"/>
    <property type="match status" value="1"/>
</dbReference>